<organism evidence="2 3">
    <name type="scientific">Kiloniella litopenaei</name>
    <dbReference type="NCBI Taxonomy" id="1549748"/>
    <lineage>
        <taxon>Bacteria</taxon>
        <taxon>Pseudomonadati</taxon>
        <taxon>Pseudomonadota</taxon>
        <taxon>Alphaproteobacteria</taxon>
        <taxon>Rhodospirillales</taxon>
        <taxon>Kiloniellaceae</taxon>
        <taxon>Kiloniella</taxon>
    </lineage>
</organism>
<dbReference type="STRING" id="1549748.WH95_15935"/>
<evidence type="ECO:0000313" key="3">
    <source>
        <dbReference type="Proteomes" id="UP000034491"/>
    </source>
</evidence>
<dbReference type="Proteomes" id="UP000034491">
    <property type="component" value="Unassembled WGS sequence"/>
</dbReference>
<feature type="region of interest" description="Disordered" evidence="1">
    <location>
        <begin position="145"/>
        <end position="173"/>
    </location>
</feature>
<name>A0A0M2R1X7_9PROT</name>
<dbReference type="Pfam" id="PF02620">
    <property type="entry name" value="YceD"/>
    <property type="match status" value="1"/>
</dbReference>
<dbReference type="InterPro" id="IPR003772">
    <property type="entry name" value="YceD"/>
</dbReference>
<protein>
    <recommendedName>
        <fullName evidence="4">DUF177 domain-containing protein</fullName>
    </recommendedName>
</protein>
<proteinExistence type="predicted"/>
<evidence type="ECO:0008006" key="4">
    <source>
        <dbReference type="Google" id="ProtNLM"/>
    </source>
</evidence>
<dbReference type="AlphaFoldDB" id="A0A0M2R1X7"/>
<comment type="caution">
    <text evidence="2">The sequence shown here is derived from an EMBL/GenBank/DDBJ whole genome shotgun (WGS) entry which is preliminary data.</text>
</comment>
<accession>A0A0M2R1X7</accession>
<dbReference type="EMBL" id="LANI01000024">
    <property type="protein sequence ID" value="KKJ75882.1"/>
    <property type="molecule type" value="Genomic_DNA"/>
</dbReference>
<evidence type="ECO:0000313" key="2">
    <source>
        <dbReference type="EMBL" id="KKJ75882.1"/>
    </source>
</evidence>
<sequence length="185" mass="20339">MDTPGENEFSRRYPVDKVQARSQALNIKAKPDECAAVAKRFDLVELRSLSATLELDPKGKGTLLGVKGQLKADVTQSCIITAEPVSTTIDEPFDILYSFEPIRETAEEILIDIDAEDPPEMADPTGIDFGEAIVQQLAVMLDPYPKAPNSTWDGDSVDEAPDEEEIQETAKTSPFSVLKDLQIKK</sequence>
<feature type="compositionally biased region" description="Acidic residues" evidence="1">
    <location>
        <begin position="155"/>
        <end position="167"/>
    </location>
</feature>
<evidence type="ECO:0000256" key="1">
    <source>
        <dbReference type="SAM" id="MobiDB-lite"/>
    </source>
</evidence>
<dbReference type="OrthoDB" id="8443793at2"/>
<dbReference type="RefSeq" id="WP_046509130.1">
    <property type="nucleotide sequence ID" value="NZ_LANI01000024.1"/>
</dbReference>
<reference evidence="2 3" key="1">
    <citation type="submission" date="2015-03" db="EMBL/GenBank/DDBJ databases">
        <title>Genome sequence of Kiloniella sp. P1-1, isolated from the gut microflora of Pacific white shrimp, Penaeus vannamei.</title>
        <authorList>
            <person name="Shao Z."/>
            <person name="Wang L."/>
            <person name="Li X."/>
        </authorList>
    </citation>
    <scope>NUCLEOTIDE SEQUENCE [LARGE SCALE GENOMIC DNA]</scope>
    <source>
        <strain evidence="2 3">P1-1</strain>
    </source>
</reference>
<gene>
    <name evidence="2" type="ORF">WH95_15935</name>
</gene>
<keyword evidence="3" id="KW-1185">Reference proteome</keyword>